<name>A0AA48RB31_9BACL</name>
<dbReference type="EMBL" id="OY569118">
    <property type="protein sequence ID" value="CAJ1000868.1"/>
    <property type="molecule type" value="Genomic_DNA"/>
</dbReference>
<keyword evidence="1" id="KW-0812">Transmembrane</keyword>
<feature type="transmembrane region" description="Helical" evidence="1">
    <location>
        <begin position="40"/>
        <end position="60"/>
    </location>
</feature>
<gene>
    <name evidence="2" type="ORF">BSPP4475_00830</name>
</gene>
<dbReference type="AlphaFoldDB" id="A0AA48RB31"/>
<feature type="transmembrane region" description="Helical" evidence="1">
    <location>
        <begin position="72"/>
        <end position="90"/>
    </location>
</feature>
<accession>A0AA48RB31</accession>
<evidence type="ECO:0000313" key="2">
    <source>
        <dbReference type="EMBL" id="CAJ1000868.1"/>
    </source>
</evidence>
<keyword evidence="1" id="KW-1133">Transmembrane helix</keyword>
<dbReference type="Proteomes" id="UP001189619">
    <property type="component" value="Chromosome"/>
</dbReference>
<evidence type="ECO:0000256" key="1">
    <source>
        <dbReference type="SAM" id="Phobius"/>
    </source>
</evidence>
<protein>
    <submittedName>
        <fullName evidence="2">Phage holin</fullName>
    </submittedName>
</protein>
<evidence type="ECO:0000313" key="3">
    <source>
        <dbReference type="Proteomes" id="UP001189619"/>
    </source>
</evidence>
<reference evidence="2" key="1">
    <citation type="submission" date="2023-07" db="EMBL/GenBank/DDBJ databases">
        <authorList>
            <person name="Ivanov I."/>
            <person name="Teneva D."/>
            <person name="Stoikov I."/>
        </authorList>
    </citation>
    <scope>NUCLEOTIDE SEQUENCE</scope>
    <source>
        <strain evidence="2">4475</strain>
    </source>
</reference>
<dbReference type="KEGG" id="bayd:BSPP4475_00830"/>
<dbReference type="RefSeq" id="WP_171564026.1">
    <property type="nucleotide sequence ID" value="NZ_JAUSVZ010000011.1"/>
</dbReference>
<keyword evidence="1" id="KW-0472">Membrane</keyword>
<proteinExistence type="predicted"/>
<sequence length="103" mass="11919">MSADVILYIIMWIVPAWEFGGPLIGLVISGYLSLIFGIRIWLIMAVTFLVTFCYFELRLAEYTMFNSWEFNALMAFHSAWNVALLIWLIGKAVRAIRGKRPRN</sequence>
<feature type="transmembrane region" description="Helical" evidence="1">
    <location>
        <begin position="6"/>
        <end position="28"/>
    </location>
</feature>
<keyword evidence="3" id="KW-1185">Reference proteome</keyword>
<organism evidence="2 3">
    <name type="scientific">Brevibacillus aydinogluensis</name>
    <dbReference type="NCBI Taxonomy" id="927786"/>
    <lineage>
        <taxon>Bacteria</taxon>
        <taxon>Bacillati</taxon>
        <taxon>Bacillota</taxon>
        <taxon>Bacilli</taxon>
        <taxon>Bacillales</taxon>
        <taxon>Paenibacillaceae</taxon>
        <taxon>Brevibacillus</taxon>
    </lineage>
</organism>